<protein>
    <recommendedName>
        <fullName evidence="2">Endosome-associated-trafficking regulator 1</fullName>
    </recommendedName>
</protein>
<feature type="compositionally biased region" description="Low complexity" evidence="5">
    <location>
        <begin position="134"/>
        <end position="145"/>
    </location>
</feature>
<dbReference type="STRING" id="568069.A0A1J1IMG2"/>
<feature type="region of interest" description="Disordered" evidence="5">
    <location>
        <begin position="275"/>
        <end position="300"/>
    </location>
</feature>
<feature type="region of interest" description="Disordered" evidence="5">
    <location>
        <begin position="1"/>
        <end position="205"/>
    </location>
</feature>
<keyword evidence="7" id="KW-1185">Reference proteome</keyword>
<evidence type="ECO:0000313" key="7">
    <source>
        <dbReference type="Proteomes" id="UP000183832"/>
    </source>
</evidence>
<name>A0A1J1IMG2_9DIPT</name>
<dbReference type="GO" id="GO:0005813">
    <property type="term" value="C:centrosome"/>
    <property type="evidence" value="ECO:0007669"/>
    <property type="project" value="TreeGrafter"/>
</dbReference>
<gene>
    <name evidence="6" type="ORF">CLUMA_CG014383</name>
</gene>
<dbReference type="AlphaFoldDB" id="A0A1J1IMG2"/>
<dbReference type="InterPro" id="IPR026757">
    <property type="entry name" value="ENTR1"/>
</dbReference>
<feature type="compositionally biased region" description="Polar residues" evidence="5">
    <location>
        <begin position="155"/>
        <end position="176"/>
    </location>
</feature>
<evidence type="ECO:0000256" key="1">
    <source>
        <dbReference type="ARBA" id="ARBA00007791"/>
    </source>
</evidence>
<dbReference type="Proteomes" id="UP000183832">
    <property type="component" value="Unassembled WGS sequence"/>
</dbReference>
<feature type="region of interest" description="Disordered" evidence="5">
    <location>
        <begin position="513"/>
        <end position="537"/>
    </location>
</feature>
<feature type="compositionally biased region" description="Low complexity" evidence="5">
    <location>
        <begin position="196"/>
        <end position="205"/>
    </location>
</feature>
<evidence type="ECO:0000313" key="6">
    <source>
        <dbReference type="EMBL" id="CRL01411.1"/>
    </source>
</evidence>
<evidence type="ECO:0000256" key="4">
    <source>
        <dbReference type="SAM" id="Coils"/>
    </source>
</evidence>
<dbReference type="EMBL" id="CVRI01000055">
    <property type="protein sequence ID" value="CRL01411.1"/>
    <property type="molecule type" value="Genomic_DNA"/>
</dbReference>
<evidence type="ECO:0000256" key="5">
    <source>
        <dbReference type="SAM" id="MobiDB-lite"/>
    </source>
</evidence>
<dbReference type="PANTHER" id="PTHR31259">
    <property type="entry name" value="ENDOSOME-ASSOCIATED TRAFFICKING REGULATOR 1"/>
    <property type="match status" value="1"/>
</dbReference>
<evidence type="ECO:0000256" key="3">
    <source>
        <dbReference type="ARBA" id="ARBA00023054"/>
    </source>
</evidence>
<organism evidence="6 7">
    <name type="scientific">Clunio marinus</name>
    <dbReference type="NCBI Taxonomy" id="568069"/>
    <lineage>
        <taxon>Eukaryota</taxon>
        <taxon>Metazoa</taxon>
        <taxon>Ecdysozoa</taxon>
        <taxon>Arthropoda</taxon>
        <taxon>Hexapoda</taxon>
        <taxon>Insecta</taxon>
        <taxon>Pterygota</taxon>
        <taxon>Neoptera</taxon>
        <taxon>Endopterygota</taxon>
        <taxon>Diptera</taxon>
        <taxon>Nematocera</taxon>
        <taxon>Chironomoidea</taxon>
        <taxon>Chironomidae</taxon>
        <taxon>Clunio</taxon>
    </lineage>
</organism>
<feature type="compositionally biased region" description="Low complexity" evidence="5">
    <location>
        <begin position="83"/>
        <end position="106"/>
    </location>
</feature>
<proteinExistence type="inferred from homology"/>
<comment type="similarity">
    <text evidence="1">Belongs to the ENTR1 family.</text>
</comment>
<dbReference type="PANTHER" id="PTHR31259:SF3">
    <property type="entry name" value="ENDOSOME-ASSOCIATED-TRAFFICKING REGULATOR 1"/>
    <property type="match status" value="1"/>
</dbReference>
<dbReference type="GO" id="GO:0045724">
    <property type="term" value="P:positive regulation of cilium assembly"/>
    <property type="evidence" value="ECO:0007669"/>
    <property type="project" value="TreeGrafter"/>
</dbReference>
<sequence length="537" mass="60252">MANEKKTQDELNANDVSDGDEIPNLVKKASTSENSDFRPPTEVPKENPFSFKHFLRRDPTTSNSINHSQSNTNIVNNGNDVMTTNQHQSSSQSPSKSATTSSLNSTGARPKIPQFQSVSVIHNQPDPKMKRSPKFSSFDSQSSLSELADERNMHGSRSNNSFNMEYQFPSSRSYSNYDIEPSDRKQHGVRPFAQRSQSNVNSSNSILPDFVQDHLLMEYYNDNSTSNMCDEGYNSRNCDSINHMQDMHNGRDTLDLTFNRSPNTRRRVNHATIPLDLPSSLDRPHRSGSSELHLPPDLMDNANLSDVAVQREETYGPHNEPEITRDQAAIDKMQTLPDFLSDGPIHSSGRLADVATISHEEDNQSIIVRLQQENERLRMELDESRHIIVDMENEISHAKNLETQYNVTLAESMEQVEENLFASNQRAIEAQAQANKYKQQEKQLTIEVLQLRQENEALREGGAVGGVGASSNNNSQSRNLARDLRMAAASAENNLRQLLSGVENLRLIANSMDQPSSSNLDYLSDSDENEFNEGPAL</sequence>
<feature type="coiled-coil region" evidence="4">
    <location>
        <begin position="367"/>
        <end position="461"/>
    </location>
</feature>
<dbReference type="GO" id="GO:0036064">
    <property type="term" value="C:ciliary basal body"/>
    <property type="evidence" value="ECO:0007669"/>
    <property type="project" value="TreeGrafter"/>
</dbReference>
<evidence type="ECO:0000256" key="2">
    <source>
        <dbReference type="ARBA" id="ARBA00016007"/>
    </source>
</evidence>
<dbReference type="GO" id="GO:0030496">
    <property type="term" value="C:midbody"/>
    <property type="evidence" value="ECO:0007669"/>
    <property type="project" value="TreeGrafter"/>
</dbReference>
<keyword evidence="3 4" id="KW-0175">Coiled coil</keyword>
<dbReference type="GO" id="GO:0005769">
    <property type="term" value="C:early endosome"/>
    <property type="evidence" value="ECO:0007669"/>
    <property type="project" value="TreeGrafter"/>
</dbReference>
<feature type="compositionally biased region" description="Polar residues" evidence="5">
    <location>
        <begin position="60"/>
        <end position="82"/>
    </location>
</feature>
<dbReference type="GO" id="GO:0055037">
    <property type="term" value="C:recycling endosome"/>
    <property type="evidence" value="ECO:0007669"/>
    <property type="project" value="TreeGrafter"/>
</dbReference>
<accession>A0A1J1IMG2</accession>
<dbReference type="GO" id="GO:0032465">
    <property type="term" value="P:regulation of cytokinesis"/>
    <property type="evidence" value="ECO:0007669"/>
    <property type="project" value="TreeGrafter"/>
</dbReference>
<reference evidence="6 7" key="1">
    <citation type="submission" date="2015-04" db="EMBL/GenBank/DDBJ databases">
        <authorList>
            <person name="Syromyatnikov M.Y."/>
            <person name="Popov V.N."/>
        </authorList>
    </citation>
    <scope>NUCLEOTIDE SEQUENCE [LARGE SCALE GENOMIC DNA]</scope>
</reference>
<dbReference type="OrthoDB" id="6499155at2759"/>
<dbReference type="GO" id="GO:1903566">
    <property type="term" value="P:positive regulation of protein localization to cilium"/>
    <property type="evidence" value="ECO:0007669"/>
    <property type="project" value="TreeGrafter"/>
</dbReference>